<accession>A0ABQ4TJV4</accession>
<proteinExistence type="predicted"/>
<dbReference type="EMBL" id="BPRA01000004">
    <property type="protein sequence ID" value="GJE54529.1"/>
    <property type="molecule type" value="Genomic_DNA"/>
</dbReference>
<evidence type="ECO:0008006" key="3">
    <source>
        <dbReference type="Google" id="ProtNLM"/>
    </source>
</evidence>
<keyword evidence="2" id="KW-1185">Reference proteome</keyword>
<name>A0ABQ4TJV4_9HYPH</name>
<sequence>MPNNPSRDVLLALRERVLAAKGADVLTCAHLIAETIAPAGSFVSVAPVSETVRVCTRRGAFTGADIEWAAWPSWRSGFKVNPLETSIVLFERMLPGWSRENGKSGFGNPAWCRAWNPSLSPRVNNEVRSDHNGGSEPLAICAALLTALAGGQTHG</sequence>
<protein>
    <recommendedName>
        <fullName evidence="3">DUF2591 domain-containing protein</fullName>
    </recommendedName>
</protein>
<dbReference type="Proteomes" id="UP001055101">
    <property type="component" value="Unassembled WGS sequence"/>
</dbReference>
<evidence type="ECO:0000313" key="1">
    <source>
        <dbReference type="EMBL" id="GJE54529.1"/>
    </source>
</evidence>
<reference evidence="1" key="2">
    <citation type="submission" date="2021-08" db="EMBL/GenBank/DDBJ databases">
        <authorList>
            <person name="Tani A."/>
            <person name="Ola A."/>
            <person name="Ogura Y."/>
            <person name="Katsura K."/>
            <person name="Hayashi T."/>
        </authorList>
    </citation>
    <scope>NUCLEOTIDE SEQUENCE</scope>
    <source>
        <strain evidence="1">DSM 23674</strain>
    </source>
</reference>
<reference evidence="1" key="1">
    <citation type="journal article" date="2021" name="Front. Microbiol.">
        <title>Comprehensive Comparative Genomics and Phenotyping of Methylobacterium Species.</title>
        <authorList>
            <person name="Alessa O."/>
            <person name="Ogura Y."/>
            <person name="Fujitani Y."/>
            <person name="Takami H."/>
            <person name="Hayashi T."/>
            <person name="Sahin N."/>
            <person name="Tani A."/>
        </authorList>
    </citation>
    <scope>NUCLEOTIDE SEQUENCE</scope>
    <source>
        <strain evidence="1">DSM 23674</strain>
    </source>
</reference>
<evidence type="ECO:0000313" key="2">
    <source>
        <dbReference type="Proteomes" id="UP001055101"/>
    </source>
</evidence>
<organism evidence="1 2">
    <name type="scientific">Methylobacterium thuringiense</name>
    <dbReference type="NCBI Taxonomy" id="1003091"/>
    <lineage>
        <taxon>Bacteria</taxon>
        <taxon>Pseudomonadati</taxon>
        <taxon>Pseudomonadota</taxon>
        <taxon>Alphaproteobacteria</taxon>
        <taxon>Hyphomicrobiales</taxon>
        <taxon>Methylobacteriaceae</taxon>
        <taxon>Methylobacterium</taxon>
    </lineage>
</organism>
<comment type="caution">
    <text evidence="1">The sequence shown here is derived from an EMBL/GenBank/DDBJ whole genome shotgun (WGS) entry which is preliminary data.</text>
</comment>
<gene>
    <name evidence="1" type="ORF">EKPJFOCH_1007</name>
</gene>
<dbReference type="RefSeq" id="WP_238230870.1">
    <property type="nucleotide sequence ID" value="NZ_BPRA01000004.1"/>
</dbReference>